<dbReference type="PANTHER" id="PTHR42904:SF6">
    <property type="entry name" value="NAD-CAPPED RNA HYDROLASE NUDT12"/>
    <property type="match status" value="1"/>
</dbReference>
<keyword evidence="7" id="KW-0460">Magnesium</keyword>
<organism evidence="11 12">
    <name type="scientific">Nocardioides szechwanensis</name>
    <dbReference type="NCBI Taxonomy" id="1005944"/>
    <lineage>
        <taxon>Bacteria</taxon>
        <taxon>Bacillati</taxon>
        <taxon>Actinomycetota</taxon>
        <taxon>Actinomycetes</taxon>
        <taxon>Propionibacteriales</taxon>
        <taxon>Nocardioidaceae</taxon>
        <taxon>Nocardioides</taxon>
    </lineage>
</organism>
<dbReference type="InterPro" id="IPR000086">
    <property type="entry name" value="NUDIX_hydrolase_dom"/>
</dbReference>
<dbReference type="SUPFAM" id="SSF55811">
    <property type="entry name" value="Nudix"/>
    <property type="match status" value="1"/>
</dbReference>
<dbReference type="GO" id="GO:0006742">
    <property type="term" value="P:NADP+ catabolic process"/>
    <property type="evidence" value="ECO:0007669"/>
    <property type="project" value="TreeGrafter"/>
</dbReference>
<protein>
    <recommendedName>
        <fullName evidence="4">NAD(+) diphosphatase</fullName>
        <ecNumber evidence="4">3.6.1.22</ecNumber>
    </recommendedName>
</protein>
<dbReference type="EC" id="3.6.1.22" evidence="4"/>
<name>A0A1H0JD16_9ACTN</name>
<comment type="similarity">
    <text evidence="3">Belongs to the Nudix hydrolase family. NudC subfamily.</text>
</comment>
<dbReference type="GO" id="GO:0046872">
    <property type="term" value="F:metal ion binding"/>
    <property type="evidence" value="ECO:0007669"/>
    <property type="project" value="UniProtKB-KW"/>
</dbReference>
<dbReference type="InterPro" id="IPR015797">
    <property type="entry name" value="NUDIX_hydrolase-like_dom_sf"/>
</dbReference>
<dbReference type="Gene3D" id="3.90.79.20">
    <property type="match status" value="1"/>
</dbReference>
<dbReference type="PANTHER" id="PTHR42904">
    <property type="entry name" value="NUDIX HYDROLASE, NUDC SUBFAMILY"/>
    <property type="match status" value="1"/>
</dbReference>
<proteinExistence type="inferred from homology"/>
<dbReference type="CDD" id="cd03429">
    <property type="entry name" value="NUDIX_NADH_pyrophosphatase_Nudt13"/>
    <property type="match status" value="1"/>
</dbReference>
<dbReference type="PROSITE" id="PS51462">
    <property type="entry name" value="NUDIX"/>
    <property type="match status" value="1"/>
</dbReference>
<dbReference type="GO" id="GO:0035529">
    <property type="term" value="F:NADH pyrophosphatase activity"/>
    <property type="evidence" value="ECO:0007669"/>
    <property type="project" value="TreeGrafter"/>
</dbReference>
<evidence type="ECO:0000256" key="6">
    <source>
        <dbReference type="ARBA" id="ARBA00022801"/>
    </source>
</evidence>
<comment type="cofactor">
    <cofactor evidence="1">
        <name>Mg(2+)</name>
        <dbReference type="ChEBI" id="CHEBI:18420"/>
    </cofactor>
</comment>
<feature type="domain" description="Nudix hydrolase" evidence="10">
    <location>
        <begin position="157"/>
        <end position="292"/>
    </location>
</feature>
<dbReference type="InterPro" id="IPR050241">
    <property type="entry name" value="NAD-cap_RNA_hydrolase_NudC"/>
</dbReference>
<dbReference type="Pfam" id="PF00293">
    <property type="entry name" value="NUDIX"/>
    <property type="match status" value="1"/>
</dbReference>
<dbReference type="GO" id="GO:0005829">
    <property type="term" value="C:cytosol"/>
    <property type="evidence" value="ECO:0007669"/>
    <property type="project" value="TreeGrafter"/>
</dbReference>
<dbReference type="Gene3D" id="3.90.79.10">
    <property type="entry name" value="Nucleoside Triphosphate Pyrophosphohydrolase"/>
    <property type="match status" value="1"/>
</dbReference>
<dbReference type="Pfam" id="PF09297">
    <property type="entry name" value="Zn_ribbon_NUD"/>
    <property type="match status" value="1"/>
</dbReference>
<comment type="cofactor">
    <cofactor evidence="2">
        <name>Zn(2+)</name>
        <dbReference type="ChEBI" id="CHEBI:29105"/>
    </cofactor>
</comment>
<dbReference type="NCBIfam" id="NF001299">
    <property type="entry name" value="PRK00241.1"/>
    <property type="match status" value="1"/>
</dbReference>
<evidence type="ECO:0000256" key="5">
    <source>
        <dbReference type="ARBA" id="ARBA00022723"/>
    </source>
</evidence>
<evidence type="ECO:0000256" key="9">
    <source>
        <dbReference type="ARBA" id="ARBA00023679"/>
    </source>
</evidence>
<evidence type="ECO:0000256" key="2">
    <source>
        <dbReference type="ARBA" id="ARBA00001947"/>
    </source>
</evidence>
<dbReference type="Proteomes" id="UP000199004">
    <property type="component" value="Unassembled WGS sequence"/>
</dbReference>
<reference evidence="11 12" key="1">
    <citation type="submission" date="2016-10" db="EMBL/GenBank/DDBJ databases">
        <authorList>
            <person name="de Groot N.N."/>
        </authorList>
    </citation>
    <scope>NUCLEOTIDE SEQUENCE [LARGE SCALE GENOMIC DNA]</scope>
    <source>
        <strain evidence="11 12">CGMCC 1.11147</strain>
    </source>
</reference>
<dbReference type="GO" id="GO:0019677">
    <property type="term" value="P:NAD+ catabolic process"/>
    <property type="evidence" value="ECO:0007669"/>
    <property type="project" value="TreeGrafter"/>
</dbReference>
<dbReference type="InterPro" id="IPR015376">
    <property type="entry name" value="Znr_NADH_PPase"/>
</dbReference>
<evidence type="ECO:0000313" key="11">
    <source>
        <dbReference type="EMBL" id="SDO41637.1"/>
    </source>
</evidence>
<keyword evidence="5" id="KW-0479">Metal-binding</keyword>
<dbReference type="OrthoDB" id="9791656at2"/>
<gene>
    <name evidence="11" type="ORF">SAMN05192576_3991</name>
</gene>
<evidence type="ECO:0000256" key="1">
    <source>
        <dbReference type="ARBA" id="ARBA00001946"/>
    </source>
</evidence>
<comment type="catalytic activity">
    <reaction evidence="9">
        <text>a 5'-end NAD(+)-phospho-ribonucleoside in mRNA + H2O = a 5'-end phospho-adenosine-phospho-ribonucleoside in mRNA + beta-nicotinamide D-ribonucleotide + 2 H(+)</text>
        <dbReference type="Rhea" id="RHEA:60876"/>
        <dbReference type="Rhea" id="RHEA-COMP:15698"/>
        <dbReference type="Rhea" id="RHEA-COMP:15719"/>
        <dbReference type="ChEBI" id="CHEBI:14649"/>
        <dbReference type="ChEBI" id="CHEBI:15377"/>
        <dbReference type="ChEBI" id="CHEBI:15378"/>
        <dbReference type="ChEBI" id="CHEBI:144029"/>
        <dbReference type="ChEBI" id="CHEBI:144051"/>
    </reaction>
    <physiologicalReaction direction="left-to-right" evidence="9">
        <dbReference type="Rhea" id="RHEA:60877"/>
    </physiologicalReaction>
</comment>
<keyword evidence="8" id="KW-0520">NAD</keyword>
<evidence type="ECO:0000256" key="4">
    <source>
        <dbReference type="ARBA" id="ARBA00012381"/>
    </source>
</evidence>
<dbReference type="InterPro" id="IPR020084">
    <property type="entry name" value="NUDIX_hydrolase_CS"/>
</dbReference>
<dbReference type="EMBL" id="FNIC01000008">
    <property type="protein sequence ID" value="SDO41637.1"/>
    <property type="molecule type" value="Genomic_DNA"/>
</dbReference>
<evidence type="ECO:0000256" key="7">
    <source>
        <dbReference type="ARBA" id="ARBA00022842"/>
    </source>
</evidence>
<dbReference type="AlphaFoldDB" id="A0A1H0JD16"/>
<accession>A0A1H0JD16</accession>
<evidence type="ECO:0000256" key="8">
    <source>
        <dbReference type="ARBA" id="ARBA00023027"/>
    </source>
</evidence>
<dbReference type="InterPro" id="IPR049734">
    <property type="entry name" value="NudC-like_C"/>
</dbReference>
<evidence type="ECO:0000313" key="12">
    <source>
        <dbReference type="Proteomes" id="UP000199004"/>
    </source>
</evidence>
<evidence type="ECO:0000256" key="3">
    <source>
        <dbReference type="ARBA" id="ARBA00009595"/>
    </source>
</evidence>
<dbReference type="RefSeq" id="WP_091026554.1">
    <property type="nucleotide sequence ID" value="NZ_BKAE01000012.1"/>
</dbReference>
<keyword evidence="12" id="KW-1185">Reference proteome</keyword>
<dbReference type="PROSITE" id="PS00893">
    <property type="entry name" value="NUDIX_BOX"/>
    <property type="match status" value="1"/>
</dbReference>
<sequence>MTYPHLELSANAHDRAGQRRTDDAWIDAHWADLETRVLVVSGTRVRPRDGALDWVAPSEAPDGVRVLLGDRDGRTWFAVITDAALAKAEQGEWHPLRGLLPLLSGDAVAAAPLVFHALGLAEWHWATRFCPRCGGTLAPAAAGHELRCTQCGKAQFPRTDPAVIMLVTHGEPGSDDERCLLGRQAVWPAGRFSTLAGFCEPGETLEDAVRREVAEEVGVRVGEVTYFGNQPWPLPASLMLGMIGRAETTDIVVDQDEIEAAQWFTRAEMREQAESGVLVLPGGVSISRSLVEHWYGGPLPGSW</sequence>
<evidence type="ECO:0000259" key="10">
    <source>
        <dbReference type="PROSITE" id="PS51462"/>
    </source>
</evidence>
<dbReference type="STRING" id="1005944.SAMN05192576_3991"/>
<keyword evidence="6" id="KW-0378">Hydrolase</keyword>